<evidence type="ECO:0000313" key="1">
    <source>
        <dbReference type="EMBL" id="KAL2485691.1"/>
    </source>
</evidence>
<reference evidence="2" key="1">
    <citation type="submission" date="2024-07" db="EMBL/GenBank/DDBJ databases">
        <title>Two chromosome-level genome assemblies of Korean endemic species Abeliophyllum distichum and Forsythia ovata (Oleaceae).</title>
        <authorList>
            <person name="Jang H."/>
        </authorList>
    </citation>
    <scope>NUCLEOTIDE SEQUENCE [LARGE SCALE GENOMIC DNA]</scope>
</reference>
<gene>
    <name evidence="1" type="ORF">Adt_30447</name>
</gene>
<dbReference type="PANTHER" id="PTHR33240">
    <property type="entry name" value="OS08G0508500 PROTEIN"/>
    <property type="match status" value="1"/>
</dbReference>
<name>A0ABD1RBA4_9LAMI</name>
<protein>
    <submittedName>
        <fullName evidence="1">Ribonuclease H</fullName>
    </submittedName>
</protein>
<proteinExistence type="predicted"/>
<evidence type="ECO:0000313" key="2">
    <source>
        <dbReference type="Proteomes" id="UP001604336"/>
    </source>
</evidence>
<comment type="caution">
    <text evidence="1">The sequence shown here is derived from an EMBL/GenBank/DDBJ whole genome shotgun (WGS) entry which is preliminary data.</text>
</comment>
<dbReference type="PANTHER" id="PTHR33240:SF8">
    <property type="entry name" value="OS03G0439900 PROTEIN"/>
    <property type="match status" value="1"/>
</dbReference>
<dbReference type="EMBL" id="JBFOLK010000009">
    <property type="protein sequence ID" value="KAL2485691.1"/>
    <property type="molecule type" value="Genomic_DNA"/>
</dbReference>
<organism evidence="1 2">
    <name type="scientific">Abeliophyllum distichum</name>
    <dbReference type="NCBI Taxonomy" id="126358"/>
    <lineage>
        <taxon>Eukaryota</taxon>
        <taxon>Viridiplantae</taxon>
        <taxon>Streptophyta</taxon>
        <taxon>Embryophyta</taxon>
        <taxon>Tracheophyta</taxon>
        <taxon>Spermatophyta</taxon>
        <taxon>Magnoliopsida</taxon>
        <taxon>eudicotyledons</taxon>
        <taxon>Gunneridae</taxon>
        <taxon>Pentapetalae</taxon>
        <taxon>asterids</taxon>
        <taxon>lamiids</taxon>
        <taxon>Lamiales</taxon>
        <taxon>Oleaceae</taxon>
        <taxon>Forsythieae</taxon>
        <taxon>Abeliophyllum</taxon>
    </lineage>
</organism>
<dbReference type="Proteomes" id="UP001604336">
    <property type="component" value="Unassembled WGS sequence"/>
</dbReference>
<accession>A0ABD1RBA4</accession>
<keyword evidence="2" id="KW-1185">Reference proteome</keyword>
<sequence length="130" mass="15240">MRVAKKPMLESYWVRRESQSKGPSISFSNEDEVNLHYSHCDALVIQVVIACNIFKRMLVDNKISVNVLFENAFNQMEIDHLWTPMFESLYVFTGNNIIHRGKITLVVEVEKEPLVVRNYIEFLIISIMEF</sequence>
<dbReference type="AlphaFoldDB" id="A0ABD1RBA4"/>